<name>A0A7R9PU50_9ACAR</name>
<evidence type="ECO:0000313" key="1">
    <source>
        <dbReference type="EMBL" id="CAD7620758.1"/>
    </source>
</evidence>
<accession>A0A7R9PU50</accession>
<gene>
    <name evidence="1" type="ORF">OSB1V03_LOCUS1239</name>
</gene>
<proteinExistence type="predicted"/>
<protein>
    <submittedName>
        <fullName evidence="1">Uncharacterized protein</fullName>
    </submittedName>
</protein>
<evidence type="ECO:0000313" key="2">
    <source>
        <dbReference type="Proteomes" id="UP000759131"/>
    </source>
</evidence>
<keyword evidence="2" id="KW-1185">Reference proteome</keyword>
<dbReference type="AlphaFoldDB" id="A0A7R9PU50"/>
<dbReference type="Proteomes" id="UP000759131">
    <property type="component" value="Unassembled WGS sequence"/>
</dbReference>
<dbReference type="EMBL" id="OC854914">
    <property type="protein sequence ID" value="CAD7620758.1"/>
    <property type="molecule type" value="Genomic_DNA"/>
</dbReference>
<reference evidence="1" key="1">
    <citation type="submission" date="2020-11" db="EMBL/GenBank/DDBJ databases">
        <authorList>
            <person name="Tran Van P."/>
        </authorList>
    </citation>
    <scope>NUCLEOTIDE SEQUENCE</scope>
</reference>
<sequence>MTTGCLHTMYQCIGGEDPVPQQDMLLRLPATGPTVLQCSLPVLSVPSLAFCPFLPIPYNTYGAILCTPSQDIHLSRNTSADSSAGALHTLP</sequence>
<dbReference type="EMBL" id="CAJPIZ010000339">
    <property type="protein sequence ID" value="CAG2101188.1"/>
    <property type="molecule type" value="Genomic_DNA"/>
</dbReference>
<organism evidence="1">
    <name type="scientific">Medioppia subpectinata</name>
    <dbReference type="NCBI Taxonomy" id="1979941"/>
    <lineage>
        <taxon>Eukaryota</taxon>
        <taxon>Metazoa</taxon>
        <taxon>Ecdysozoa</taxon>
        <taxon>Arthropoda</taxon>
        <taxon>Chelicerata</taxon>
        <taxon>Arachnida</taxon>
        <taxon>Acari</taxon>
        <taxon>Acariformes</taxon>
        <taxon>Sarcoptiformes</taxon>
        <taxon>Oribatida</taxon>
        <taxon>Brachypylina</taxon>
        <taxon>Oppioidea</taxon>
        <taxon>Oppiidae</taxon>
        <taxon>Medioppia</taxon>
    </lineage>
</organism>